<dbReference type="Gene3D" id="3.60.40.10">
    <property type="entry name" value="PPM-type phosphatase domain"/>
    <property type="match status" value="1"/>
</dbReference>
<dbReference type="GO" id="GO:0004722">
    <property type="term" value="F:protein serine/threonine phosphatase activity"/>
    <property type="evidence" value="ECO:0007669"/>
    <property type="project" value="UniProtKB-EC"/>
</dbReference>
<dbReference type="PANTHER" id="PTHR47992">
    <property type="entry name" value="PROTEIN PHOSPHATASE"/>
    <property type="match status" value="1"/>
</dbReference>
<dbReference type="SUPFAM" id="SSF81606">
    <property type="entry name" value="PP2C-like"/>
    <property type="match status" value="1"/>
</dbReference>
<proteinExistence type="predicted"/>
<evidence type="ECO:0000313" key="2">
    <source>
        <dbReference type="EMBL" id="MFC2973063.1"/>
    </source>
</evidence>
<name>A0ABV7AV93_9GAMM</name>
<keyword evidence="2" id="KW-0378">Hydrolase</keyword>
<comment type="caution">
    <text evidence="2">The sequence shown here is derived from an EMBL/GenBank/DDBJ whole genome shotgun (WGS) entry which is preliminary data.</text>
</comment>
<dbReference type="InterPro" id="IPR001932">
    <property type="entry name" value="PPM-type_phosphatase-like_dom"/>
</dbReference>
<dbReference type="CDD" id="cd00143">
    <property type="entry name" value="PP2Cc"/>
    <property type="match status" value="1"/>
</dbReference>
<dbReference type="InterPro" id="IPR015655">
    <property type="entry name" value="PP2C"/>
</dbReference>
<evidence type="ECO:0000313" key="3">
    <source>
        <dbReference type="Proteomes" id="UP001595457"/>
    </source>
</evidence>
<dbReference type="EMBL" id="JBHRSJ010000023">
    <property type="protein sequence ID" value="MFC2973063.1"/>
    <property type="molecule type" value="Genomic_DNA"/>
</dbReference>
<dbReference type="PROSITE" id="PS51746">
    <property type="entry name" value="PPM_2"/>
    <property type="match status" value="1"/>
</dbReference>
<reference evidence="3" key="1">
    <citation type="journal article" date="2019" name="Int. J. Syst. Evol. Microbiol.">
        <title>The Global Catalogue of Microorganisms (GCM) 10K type strain sequencing project: providing services to taxonomists for standard genome sequencing and annotation.</title>
        <authorList>
            <consortium name="The Broad Institute Genomics Platform"/>
            <consortium name="The Broad Institute Genome Sequencing Center for Infectious Disease"/>
            <person name="Wu L."/>
            <person name="Ma J."/>
        </authorList>
    </citation>
    <scope>NUCLEOTIDE SEQUENCE [LARGE SCALE GENOMIC DNA]</scope>
    <source>
        <strain evidence="3">KCTC 62195</strain>
    </source>
</reference>
<dbReference type="SMART" id="SM00331">
    <property type="entry name" value="PP2C_SIG"/>
    <property type="match status" value="1"/>
</dbReference>
<keyword evidence="3" id="KW-1185">Reference proteome</keyword>
<dbReference type="InterPro" id="IPR036457">
    <property type="entry name" value="PPM-type-like_dom_sf"/>
</dbReference>
<dbReference type="Pfam" id="PF13672">
    <property type="entry name" value="PP2C_2"/>
    <property type="match status" value="1"/>
</dbReference>
<protein>
    <submittedName>
        <fullName evidence="2">PP2C family protein-serine/threonine phosphatase</fullName>
        <ecNumber evidence="2">3.1.3.16</ecNumber>
    </submittedName>
</protein>
<dbReference type="EC" id="3.1.3.16" evidence="2"/>
<dbReference type="SMART" id="SM00332">
    <property type="entry name" value="PP2Cc"/>
    <property type="match status" value="1"/>
</dbReference>
<dbReference type="RefSeq" id="WP_377814725.1">
    <property type="nucleotide sequence ID" value="NZ_JBHRSJ010000023.1"/>
</dbReference>
<feature type="domain" description="PPM-type phosphatase" evidence="1">
    <location>
        <begin position="12"/>
        <end position="240"/>
    </location>
</feature>
<accession>A0ABV7AV93</accession>
<sequence>MPSKTPSPPALVHAALTVVGRVRQHNEDALLCQPRLGLWAVADGMGGHRRGEVASALGLETLRKRIARGDDLLRAIHCANEAILSAAKEEDGSRGMGTTLVAVRFQGADFQLAWVGDSRAYRVGAGSIEQLSRDHSWVQAMVDAGRMSPEEAGRHPRRNVVTQCLGQEGLDLDVDSLEGTLGRDELLLLCSDGLTRELSDARIQEVCARAGTLEELVSELVDTANRMGGNDNISCIVLGLAPSSSESLPERPRGFLDKLFKPAKT</sequence>
<organism evidence="2 3">
    <name type="scientific">Azotobacter bryophylli</name>
    <dbReference type="NCBI Taxonomy" id="1986537"/>
    <lineage>
        <taxon>Bacteria</taxon>
        <taxon>Pseudomonadati</taxon>
        <taxon>Pseudomonadota</taxon>
        <taxon>Gammaproteobacteria</taxon>
        <taxon>Pseudomonadales</taxon>
        <taxon>Pseudomonadaceae</taxon>
        <taxon>Azotobacter</taxon>
    </lineage>
</organism>
<gene>
    <name evidence="2" type="ORF">ACFOJE_12665</name>
</gene>
<evidence type="ECO:0000259" key="1">
    <source>
        <dbReference type="PROSITE" id="PS51746"/>
    </source>
</evidence>
<dbReference type="Proteomes" id="UP001595457">
    <property type="component" value="Unassembled WGS sequence"/>
</dbReference>